<dbReference type="PANTHER" id="PTHR39639:SF1">
    <property type="entry name" value="DUF262 DOMAIN-CONTAINING PROTEIN"/>
    <property type="match status" value="1"/>
</dbReference>
<gene>
    <name evidence="2" type="ORF">IAC10_09530</name>
</gene>
<comment type="caution">
    <text evidence="2">The sequence shown here is derived from an EMBL/GenBank/DDBJ whole genome shotgun (WGS) entry which is preliminary data.</text>
</comment>
<dbReference type="InterPro" id="IPR004919">
    <property type="entry name" value="GmrSD_N"/>
</dbReference>
<evidence type="ECO:0000313" key="3">
    <source>
        <dbReference type="Proteomes" id="UP000823928"/>
    </source>
</evidence>
<reference evidence="2" key="2">
    <citation type="journal article" date="2021" name="PeerJ">
        <title>Extensive microbial diversity within the chicken gut microbiome revealed by metagenomics and culture.</title>
        <authorList>
            <person name="Gilroy R."/>
            <person name="Ravi A."/>
            <person name="Getino M."/>
            <person name="Pursley I."/>
            <person name="Horton D.L."/>
            <person name="Alikhan N.F."/>
            <person name="Baker D."/>
            <person name="Gharbi K."/>
            <person name="Hall N."/>
            <person name="Watson M."/>
            <person name="Adriaenssens E.M."/>
            <person name="Foster-Nyarko E."/>
            <person name="Jarju S."/>
            <person name="Secka A."/>
            <person name="Antonio M."/>
            <person name="Oren A."/>
            <person name="Chaudhuri R.R."/>
            <person name="La Ragione R."/>
            <person name="Hildebrand F."/>
            <person name="Pallen M.J."/>
        </authorList>
    </citation>
    <scope>NUCLEOTIDE SEQUENCE</scope>
    <source>
        <strain evidence="2">6276</strain>
    </source>
</reference>
<organism evidence="2 3">
    <name type="scientific">Candidatus Scatousia excrementigallinarum</name>
    <dbReference type="NCBI Taxonomy" id="2840935"/>
    <lineage>
        <taxon>Bacteria</taxon>
        <taxon>Candidatus Scatousia</taxon>
    </lineage>
</organism>
<dbReference type="Pfam" id="PF03235">
    <property type="entry name" value="GmrSD_N"/>
    <property type="match status" value="1"/>
</dbReference>
<protein>
    <submittedName>
        <fullName evidence="2">DUF262 domain-containing protein</fullName>
    </submittedName>
</protein>
<dbReference type="EMBL" id="DVIU01000188">
    <property type="protein sequence ID" value="HIS36848.1"/>
    <property type="molecule type" value="Genomic_DNA"/>
</dbReference>
<dbReference type="PANTHER" id="PTHR39639">
    <property type="entry name" value="CHROMOSOME 16, WHOLE GENOME SHOTGUN SEQUENCE"/>
    <property type="match status" value="1"/>
</dbReference>
<feature type="domain" description="GmrSD restriction endonucleases N-terminal" evidence="1">
    <location>
        <begin position="169"/>
        <end position="308"/>
    </location>
</feature>
<accession>A0A9D1EZT0</accession>
<dbReference type="AlphaFoldDB" id="A0A9D1EZT0"/>
<dbReference type="Proteomes" id="UP000823928">
    <property type="component" value="Unassembled WGS sequence"/>
</dbReference>
<name>A0A9D1EZT0_9BACT</name>
<evidence type="ECO:0000259" key="1">
    <source>
        <dbReference type="Pfam" id="PF03235"/>
    </source>
</evidence>
<proteinExistence type="predicted"/>
<reference evidence="2" key="1">
    <citation type="submission" date="2020-10" db="EMBL/GenBank/DDBJ databases">
        <authorList>
            <person name="Gilroy R."/>
        </authorList>
    </citation>
    <scope>NUCLEOTIDE SEQUENCE</scope>
    <source>
        <strain evidence="2">6276</strain>
    </source>
</reference>
<sequence length="501" mass="58718">MEKIYSENDLLLPALYEINKHDGQLTTGQLIKVLADLMNPTGEDAELLFGRKDTRFSQKVRNLISHKKIYPKFVDYDPKSSLLVINEIGLDYLKKSDYYRDRVNNEDPEQNFEFDGAEDLVEINLQSDVNNLDFINKRYVDCEPLNYSVYELKRRYERSGDPNAKGVLILDDSFQRKTVWTRKQKSQLIESLILGIPIPYLYLYEGKYGNLIVIDGRQRLSAIFQFLDNKFSLSNLEFITELNGKKAKDLTDNSSFEYENYMAKIEDSHLHVIRVGFDTPEIFKLKIFERVNQNGTKLNNQELRHALHQGAITVLLKLLSDNTDFMKGNAKERMKDRYLFLRYIAMRLYILKQLKIYRENGKSTSVEYKEINSFLADSMDAINTFTTNQLDEIKEDFFYSFNKAKNIFGKNAFKLDEKAPINMILFEISLLFVSLTREGNFADAQIAEMLQEFRDYNKDDLDSDGNTPFFRNIKYHRDGKENFSDRVKWLLEIIDRNKGKA</sequence>
<evidence type="ECO:0000313" key="2">
    <source>
        <dbReference type="EMBL" id="HIS36848.1"/>
    </source>
</evidence>